<comment type="caution">
    <text evidence="2">The sequence shown here is derived from an EMBL/GenBank/DDBJ whole genome shotgun (WGS) entry which is preliminary data.</text>
</comment>
<feature type="compositionally biased region" description="Polar residues" evidence="1">
    <location>
        <begin position="53"/>
        <end position="64"/>
    </location>
</feature>
<name>A0ABQ6MP70_9STRA</name>
<feature type="non-terminal residue" evidence="2">
    <location>
        <position position="1"/>
    </location>
</feature>
<feature type="compositionally biased region" description="Low complexity" evidence="1">
    <location>
        <begin position="41"/>
        <end position="52"/>
    </location>
</feature>
<evidence type="ECO:0000256" key="1">
    <source>
        <dbReference type="SAM" id="MobiDB-lite"/>
    </source>
</evidence>
<organism evidence="2 3">
    <name type="scientific">Tetraparma gracilis</name>
    <dbReference type="NCBI Taxonomy" id="2962635"/>
    <lineage>
        <taxon>Eukaryota</taxon>
        <taxon>Sar</taxon>
        <taxon>Stramenopiles</taxon>
        <taxon>Ochrophyta</taxon>
        <taxon>Bolidophyceae</taxon>
        <taxon>Parmales</taxon>
        <taxon>Triparmaceae</taxon>
        <taxon>Tetraparma</taxon>
    </lineage>
</organism>
<dbReference type="EMBL" id="BRYB01003037">
    <property type="protein sequence ID" value="GMI29463.1"/>
    <property type="molecule type" value="Genomic_DNA"/>
</dbReference>
<keyword evidence="3" id="KW-1185">Reference proteome</keyword>
<sequence length="224" mass="24522">VVLSIADIPLPNPPASLNGAGGAIKEDEEEDDALPPPPDLSPRMSRGSSISSQNGEQDPNNAPSPNHLAPVVITHEDVHIECLPVSLPWQLTIEPEETTVADFRARFDAMEHRLRHSFACVTFAASLAVTDHALRTWRGKRLYLRLVVNGKEGSCELRSDDAAVLGAVSAGGGVGVLLRRFLPDMVGQELKFDVLESMEQREEESAGREVRRSNSVEMRQMFSF</sequence>
<evidence type="ECO:0000313" key="2">
    <source>
        <dbReference type="EMBL" id="GMI29463.1"/>
    </source>
</evidence>
<accession>A0ABQ6MP70</accession>
<feature type="region of interest" description="Disordered" evidence="1">
    <location>
        <begin position="1"/>
        <end position="68"/>
    </location>
</feature>
<dbReference type="Proteomes" id="UP001165060">
    <property type="component" value="Unassembled WGS sequence"/>
</dbReference>
<reference evidence="2 3" key="1">
    <citation type="journal article" date="2023" name="Commun. Biol.">
        <title>Genome analysis of Parmales, the sister group of diatoms, reveals the evolutionary specialization of diatoms from phago-mixotrophs to photoautotrophs.</title>
        <authorList>
            <person name="Ban H."/>
            <person name="Sato S."/>
            <person name="Yoshikawa S."/>
            <person name="Yamada K."/>
            <person name="Nakamura Y."/>
            <person name="Ichinomiya M."/>
            <person name="Sato N."/>
            <person name="Blanc-Mathieu R."/>
            <person name="Endo H."/>
            <person name="Kuwata A."/>
            <person name="Ogata H."/>
        </authorList>
    </citation>
    <scope>NUCLEOTIDE SEQUENCE [LARGE SCALE GENOMIC DNA]</scope>
</reference>
<evidence type="ECO:0000313" key="3">
    <source>
        <dbReference type="Proteomes" id="UP001165060"/>
    </source>
</evidence>
<protein>
    <submittedName>
        <fullName evidence="2">Uncharacterized protein</fullName>
    </submittedName>
</protein>
<proteinExistence type="predicted"/>
<gene>
    <name evidence="2" type="ORF">TeGR_g5663</name>
</gene>